<feature type="domain" description="Glycosyl transferase family 1" evidence="3">
    <location>
        <begin position="262"/>
        <end position="422"/>
    </location>
</feature>
<evidence type="ECO:0000256" key="1">
    <source>
        <dbReference type="ARBA" id="ARBA00022676"/>
    </source>
</evidence>
<keyword evidence="1 4" id="KW-0328">Glycosyltransferase</keyword>
<dbReference type="InterPro" id="IPR001296">
    <property type="entry name" value="Glyco_trans_1"/>
</dbReference>
<dbReference type="EMBL" id="CP036349">
    <property type="protein sequence ID" value="QDV73371.1"/>
    <property type="molecule type" value="Genomic_DNA"/>
</dbReference>
<keyword evidence="2 4" id="KW-0808">Transferase</keyword>
<dbReference type="SUPFAM" id="SSF53756">
    <property type="entry name" value="UDP-Glycosyltransferase/glycogen phosphorylase"/>
    <property type="match status" value="1"/>
</dbReference>
<dbReference type="PANTHER" id="PTHR12526">
    <property type="entry name" value="GLYCOSYLTRANSFERASE"/>
    <property type="match status" value="1"/>
</dbReference>
<keyword evidence="5" id="KW-1185">Reference proteome</keyword>
<evidence type="ECO:0000313" key="4">
    <source>
        <dbReference type="EMBL" id="QDV73371.1"/>
    </source>
</evidence>
<accession>A0A518K6F6</accession>
<sequence>MPGIAPLPLVDDDMSNHAVRSLSNGPQSSVAMTEPVEGRRLRVLQVAHACHPHQSMESRIGWYRAVHAARRHDVTVLHGDATNDALLRDEAQRLGIGDRMHFVGIDRCGLGEFFNRWATTYYVGYRLWHRCAFKEARRLHSEKPFDLAHQTTYCGYREPGEAWRLGVPFVWGPVGGTQAFPTAYLTQLAPRDAWIELCRNAINAWQLRFSRRVHGAIRRASVVVAATQKAADDLRKATGRMTPVLLETALDVPIVPARAPRQPGEPLRILWSGRLRAWKTLPLLLKALPLLPPDVDWRLRILGVGPSEKAWRREAERLGVADRIEWLGWPDYRSTLPHYQWADVLAFTSMRDTSGTGLLEALASGTPIVGVDHQGAADIMTPECAVPVAVGAPKDTVRGMAVALTRLAREPDLWRRLSEGARAVAAERLWDGQADVLLGWYESAVAPLATPQAAAARAAAAAHRPAAAAVRTTKQPSVG</sequence>
<dbReference type="KEGG" id="bmei:Spa11_15670"/>
<dbReference type="Proteomes" id="UP000316426">
    <property type="component" value="Chromosome"/>
</dbReference>
<dbReference type="RefSeq" id="WP_145110214.1">
    <property type="nucleotide sequence ID" value="NZ_CP036349.1"/>
</dbReference>
<dbReference type="GO" id="GO:0102710">
    <property type="term" value="F:D-inositol-3-phosphate glycosyltransferase activity"/>
    <property type="evidence" value="ECO:0007669"/>
    <property type="project" value="UniProtKB-EC"/>
</dbReference>
<protein>
    <submittedName>
        <fullName evidence="4">D-inositol 3-phosphate glycosyltransferase</fullName>
        <ecNumber evidence="4">2.4.1.250</ecNumber>
    </submittedName>
</protein>
<dbReference type="EC" id="2.4.1.250" evidence="4"/>
<reference evidence="4 5" key="1">
    <citation type="submission" date="2019-02" db="EMBL/GenBank/DDBJ databases">
        <title>Deep-cultivation of Planctomycetes and their phenomic and genomic characterization uncovers novel biology.</title>
        <authorList>
            <person name="Wiegand S."/>
            <person name="Jogler M."/>
            <person name="Boedeker C."/>
            <person name="Pinto D."/>
            <person name="Vollmers J."/>
            <person name="Rivas-Marin E."/>
            <person name="Kohn T."/>
            <person name="Peeters S.H."/>
            <person name="Heuer A."/>
            <person name="Rast P."/>
            <person name="Oberbeckmann S."/>
            <person name="Bunk B."/>
            <person name="Jeske O."/>
            <person name="Meyerdierks A."/>
            <person name="Storesund J.E."/>
            <person name="Kallscheuer N."/>
            <person name="Luecker S."/>
            <person name="Lage O.M."/>
            <person name="Pohl T."/>
            <person name="Merkel B.J."/>
            <person name="Hornburger P."/>
            <person name="Mueller R.-W."/>
            <person name="Bruemmer F."/>
            <person name="Labrenz M."/>
            <person name="Spormann A.M."/>
            <person name="Op den Camp H."/>
            <person name="Overmann J."/>
            <person name="Amann R."/>
            <person name="Jetten M.S.M."/>
            <person name="Mascher T."/>
            <person name="Medema M.H."/>
            <person name="Devos D.P."/>
            <person name="Kaster A.-K."/>
            <person name="Ovreas L."/>
            <person name="Rohde M."/>
            <person name="Galperin M.Y."/>
            <person name="Jogler C."/>
        </authorList>
    </citation>
    <scope>NUCLEOTIDE SEQUENCE [LARGE SCALE GENOMIC DNA]</scope>
    <source>
        <strain evidence="4 5">Spa11</strain>
    </source>
</reference>
<evidence type="ECO:0000259" key="3">
    <source>
        <dbReference type="Pfam" id="PF00534"/>
    </source>
</evidence>
<evidence type="ECO:0000256" key="2">
    <source>
        <dbReference type="ARBA" id="ARBA00022679"/>
    </source>
</evidence>
<name>A0A518K6F6_9BACT</name>
<dbReference type="PANTHER" id="PTHR12526:SF510">
    <property type="entry name" value="D-INOSITOL 3-PHOSPHATE GLYCOSYLTRANSFERASE"/>
    <property type="match status" value="1"/>
</dbReference>
<organism evidence="4 5">
    <name type="scientific">Botrimarina mediterranea</name>
    <dbReference type="NCBI Taxonomy" id="2528022"/>
    <lineage>
        <taxon>Bacteria</taxon>
        <taxon>Pseudomonadati</taxon>
        <taxon>Planctomycetota</taxon>
        <taxon>Planctomycetia</taxon>
        <taxon>Pirellulales</taxon>
        <taxon>Lacipirellulaceae</taxon>
        <taxon>Botrimarina</taxon>
    </lineage>
</organism>
<gene>
    <name evidence="4" type="primary">mshA_3</name>
    <name evidence="4" type="ORF">Spa11_15670</name>
</gene>
<dbReference type="CDD" id="cd03801">
    <property type="entry name" value="GT4_PimA-like"/>
    <property type="match status" value="1"/>
</dbReference>
<dbReference type="AlphaFoldDB" id="A0A518K6F6"/>
<dbReference type="Pfam" id="PF00534">
    <property type="entry name" value="Glycos_transf_1"/>
    <property type="match status" value="1"/>
</dbReference>
<dbReference type="Gene3D" id="3.40.50.2000">
    <property type="entry name" value="Glycogen Phosphorylase B"/>
    <property type="match status" value="2"/>
</dbReference>
<evidence type="ECO:0000313" key="5">
    <source>
        <dbReference type="Proteomes" id="UP000316426"/>
    </source>
</evidence>
<proteinExistence type="predicted"/>